<evidence type="ECO:0000256" key="5">
    <source>
        <dbReference type="ARBA" id="ARBA00022842"/>
    </source>
</evidence>
<dbReference type="InterPro" id="IPR006226">
    <property type="entry name" value="Mtu_PIN"/>
</dbReference>
<organism evidence="8 9">
    <name type="scientific">Xylanimonas oleitrophica</name>
    <dbReference type="NCBI Taxonomy" id="2607479"/>
    <lineage>
        <taxon>Bacteria</taxon>
        <taxon>Bacillati</taxon>
        <taxon>Actinomycetota</taxon>
        <taxon>Actinomycetes</taxon>
        <taxon>Micrococcales</taxon>
        <taxon>Promicromonosporaceae</taxon>
        <taxon>Xylanimonas</taxon>
    </lineage>
</organism>
<comment type="cofactor">
    <cofactor evidence="6">
        <name>Mg(2+)</name>
        <dbReference type="ChEBI" id="CHEBI:18420"/>
    </cofactor>
</comment>
<keyword evidence="6" id="KW-0800">Toxin</keyword>
<comment type="similarity">
    <text evidence="6">Belongs to the PINc/VapC protein family.</text>
</comment>
<feature type="domain" description="PIN" evidence="7">
    <location>
        <begin position="5"/>
        <end position="122"/>
    </location>
</feature>
<feature type="binding site" evidence="6">
    <location>
        <position position="97"/>
    </location>
    <ligand>
        <name>Mg(2+)</name>
        <dbReference type="ChEBI" id="CHEBI:18420"/>
    </ligand>
</feature>
<dbReference type="GO" id="GO:0016788">
    <property type="term" value="F:hydrolase activity, acting on ester bonds"/>
    <property type="evidence" value="ECO:0007669"/>
    <property type="project" value="InterPro"/>
</dbReference>
<name>A0A2W5WU22_9MICO</name>
<dbReference type="EMBL" id="QKWH01000017">
    <property type="protein sequence ID" value="PZR51736.1"/>
    <property type="molecule type" value="Genomic_DNA"/>
</dbReference>
<feature type="binding site" evidence="6">
    <location>
        <position position="7"/>
    </location>
    <ligand>
        <name>Mg(2+)</name>
        <dbReference type="ChEBI" id="CHEBI:18420"/>
    </ligand>
</feature>
<dbReference type="GO" id="GO:0000287">
    <property type="term" value="F:magnesium ion binding"/>
    <property type="evidence" value="ECO:0007669"/>
    <property type="project" value="UniProtKB-UniRule"/>
</dbReference>
<evidence type="ECO:0000259" key="7">
    <source>
        <dbReference type="Pfam" id="PF01850"/>
    </source>
</evidence>
<dbReference type="InterPro" id="IPR029060">
    <property type="entry name" value="PIN-like_dom_sf"/>
</dbReference>
<evidence type="ECO:0000256" key="6">
    <source>
        <dbReference type="HAMAP-Rule" id="MF_00265"/>
    </source>
</evidence>
<keyword evidence="1 6" id="KW-1277">Toxin-antitoxin system</keyword>
<dbReference type="AlphaFoldDB" id="A0A2W5WU22"/>
<dbReference type="InterPro" id="IPR002716">
    <property type="entry name" value="PIN_dom"/>
</dbReference>
<sequence length="135" mass="14135">MGAHLLDANVLIALTLVEHEHHEAARRWVAGVDTVAICPVVEGALVRALVRLGEPPAVVASILGQVRARPGCEFWPDDVSYADVDLSGLQGHRQVTDAYLVALASAHGGVLATFDKALAKRAGPGAILIPTSYGL</sequence>
<dbReference type="EC" id="3.1.-.-" evidence="6"/>
<dbReference type="Proteomes" id="UP000248783">
    <property type="component" value="Unassembled WGS sequence"/>
</dbReference>
<keyword evidence="5 6" id="KW-0460">Magnesium</keyword>
<dbReference type="HAMAP" id="MF_00265">
    <property type="entry name" value="VapC_Nob1"/>
    <property type="match status" value="1"/>
</dbReference>
<dbReference type="GO" id="GO:0090729">
    <property type="term" value="F:toxin activity"/>
    <property type="evidence" value="ECO:0007669"/>
    <property type="project" value="UniProtKB-KW"/>
</dbReference>
<proteinExistence type="inferred from homology"/>
<comment type="function">
    <text evidence="6">Toxic component of a toxin-antitoxin (TA) system. An RNase.</text>
</comment>
<accession>A0A2W5WU22</accession>
<evidence type="ECO:0000256" key="2">
    <source>
        <dbReference type="ARBA" id="ARBA00022722"/>
    </source>
</evidence>
<keyword evidence="9" id="KW-1185">Reference proteome</keyword>
<reference evidence="8 9" key="1">
    <citation type="submission" date="2018-06" db="EMBL/GenBank/DDBJ databases">
        <title>Whole genome sequencing of a novel hydrocarbon degrading bacterial strain, PW21 isolated from oil contaminated produced water sample.</title>
        <authorList>
            <person name="Nagkirti P."/>
            <person name="Shaikh A."/>
            <person name="Gowdaman V."/>
            <person name="Engineer A.E."/>
            <person name="Dagar S."/>
            <person name="Dhakephalkar P.K."/>
        </authorList>
    </citation>
    <scope>NUCLEOTIDE SEQUENCE [LARGE SCALE GENOMIC DNA]</scope>
    <source>
        <strain evidence="8 9">PW21</strain>
    </source>
</reference>
<dbReference type="SUPFAM" id="SSF88723">
    <property type="entry name" value="PIN domain-like"/>
    <property type="match status" value="1"/>
</dbReference>
<evidence type="ECO:0000313" key="8">
    <source>
        <dbReference type="EMBL" id="PZR51736.1"/>
    </source>
</evidence>
<dbReference type="GO" id="GO:0045926">
    <property type="term" value="P:negative regulation of growth"/>
    <property type="evidence" value="ECO:0007669"/>
    <property type="project" value="UniProtKB-ARBA"/>
</dbReference>
<evidence type="ECO:0000313" key="9">
    <source>
        <dbReference type="Proteomes" id="UP000248783"/>
    </source>
</evidence>
<keyword evidence="2 6" id="KW-0540">Nuclease</keyword>
<gene>
    <name evidence="6" type="primary">vapC</name>
    <name evidence="8" type="ORF">DNL40_15205</name>
</gene>
<evidence type="ECO:0000256" key="1">
    <source>
        <dbReference type="ARBA" id="ARBA00022649"/>
    </source>
</evidence>
<evidence type="ECO:0000256" key="3">
    <source>
        <dbReference type="ARBA" id="ARBA00022723"/>
    </source>
</evidence>
<dbReference type="InterPro" id="IPR022907">
    <property type="entry name" value="VapC_family"/>
</dbReference>
<keyword evidence="4 6" id="KW-0378">Hydrolase</keyword>
<keyword evidence="3 6" id="KW-0479">Metal-binding</keyword>
<protein>
    <recommendedName>
        <fullName evidence="6">Ribonuclease VapC</fullName>
        <shortName evidence="6">RNase VapC</shortName>
        <ecNumber evidence="6">3.1.-.-</ecNumber>
    </recommendedName>
    <alternativeName>
        <fullName evidence="6">Toxin VapC</fullName>
    </alternativeName>
</protein>
<dbReference type="NCBIfam" id="TIGR00028">
    <property type="entry name" value="Mtu_PIN_fam"/>
    <property type="match status" value="1"/>
</dbReference>
<dbReference type="Pfam" id="PF01850">
    <property type="entry name" value="PIN"/>
    <property type="match status" value="1"/>
</dbReference>
<dbReference type="Gene3D" id="3.40.50.1010">
    <property type="entry name" value="5'-nuclease"/>
    <property type="match status" value="1"/>
</dbReference>
<dbReference type="GO" id="GO:0004540">
    <property type="term" value="F:RNA nuclease activity"/>
    <property type="evidence" value="ECO:0007669"/>
    <property type="project" value="InterPro"/>
</dbReference>
<comment type="caution">
    <text evidence="8">The sequence shown here is derived from an EMBL/GenBank/DDBJ whole genome shotgun (WGS) entry which is preliminary data.</text>
</comment>
<evidence type="ECO:0000256" key="4">
    <source>
        <dbReference type="ARBA" id="ARBA00022801"/>
    </source>
</evidence>